<dbReference type="Gene3D" id="2.30.42.10">
    <property type="match status" value="1"/>
</dbReference>
<keyword evidence="5" id="KW-1185">Reference proteome</keyword>
<dbReference type="Pfam" id="PF13365">
    <property type="entry name" value="Trypsin_2"/>
    <property type="match status" value="1"/>
</dbReference>
<feature type="domain" description="PDZ" evidence="3">
    <location>
        <begin position="254"/>
        <end position="359"/>
    </location>
</feature>
<proteinExistence type="predicted"/>
<accession>A0A1I0QEL1</accession>
<evidence type="ECO:0000313" key="4">
    <source>
        <dbReference type="EMBL" id="SEW25498.1"/>
    </source>
</evidence>
<evidence type="ECO:0000256" key="1">
    <source>
        <dbReference type="ARBA" id="ARBA00022670"/>
    </source>
</evidence>
<sequence length="368" mass="37376">MRREYLVVGVALLLVTAGFGVVSAQSPAAVGGATGAQSADTTQQAQQASCDYAALYDQTIDSVVGVRTSSGQGSGFVYQGASGDDASYVVTNAHVVGDANSVTIQFSNEASSTGEVVGTDAIADLAVVRVADVPSGVEALSVASSTPDPGEKVAAIGSPFGLDETITHGIVSGVNRSLPTGQNAAVPTVLQTDAPINPGNSGGPLVTCDGTVVGVNTAGLQASRADNIGFAIPSTLVERVVPALVENGSYDHSNLGVSVRPVTPQLASANDLDTMEGVYVHQARAGSPAADVLQGTTEITVVDESRVPVGGDVIVAIDDRQVNTTKDLGAYLFTETRPGDTVTLTVVRDGERQQVEVTLGEWPEPDAA</sequence>
<dbReference type="SUPFAM" id="SSF50156">
    <property type="entry name" value="PDZ domain-like"/>
    <property type="match status" value="1"/>
</dbReference>
<dbReference type="OrthoDB" id="350578at2157"/>
<keyword evidence="1 4" id="KW-0645">Protease</keyword>
<evidence type="ECO:0000256" key="2">
    <source>
        <dbReference type="ARBA" id="ARBA00022801"/>
    </source>
</evidence>
<dbReference type="Pfam" id="PF13180">
    <property type="entry name" value="PDZ_2"/>
    <property type="match status" value="1"/>
</dbReference>
<dbReference type="InterPro" id="IPR001478">
    <property type="entry name" value="PDZ"/>
</dbReference>
<dbReference type="EMBL" id="FOJA01000001">
    <property type="protein sequence ID" value="SEW25498.1"/>
    <property type="molecule type" value="Genomic_DNA"/>
</dbReference>
<evidence type="ECO:0000259" key="3">
    <source>
        <dbReference type="Pfam" id="PF13180"/>
    </source>
</evidence>
<keyword evidence="2" id="KW-0378">Hydrolase</keyword>
<dbReference type="PANTHER" id="PTHR43343:SF3">
    <property type="entry name" value="PROTEASE DO-LIKE 8, CHLOROPLASTIC"/>
    <property type="match status" value="1"/>
</dbReference>
<dbReference type="GO" id="GO:0006508">
    <property type="term" value="P:proteolysis"/>
    <property type="evidence" value="ECO:0007669"/>
    <property type="project" value="UniProtKB-KW"/>
</dbReference>
<organism evidence="4 5">
    <name type="scientific">Halobacterium jilantaiense</name>
    <dbReference type="NCBI Taxonomy" id="355548"/>
    <lineage>
        <taxon>Archaea</taxon>
        <taxon>Methanobacteriati</taxon>
        <taxon>Methanobacteriota</taxon>
        <taxon>Stenosarchaea group</taxon>
        <taxon>Halobacteria</taxon>
        <taxon>Halobacteriales</taxon>
        <taxon>Halobacteriaceae</taxon>
        <taxon>Halobacterium</taxon>
    </lineage>
</organism>
<evidence type="ECO:0000313" key="5">
    <source>
        <dbReference type="Proteomes" id="UP000198518"/>
    </source>
</evidence>
<reference evidence="4 5" key="1">
    <citation type="submission" date="2016-10" db="EMBL/GenBank/DDBJ databases">
        <authorList>
            <person name="de Groot N.N."/>
        </authorList>
    </citation>
    <scope>NUCLEOTIDE SEQUENCE [LARGE SCALE GENOMIC DNA]</scope>
    <source>
        <strain evidence="4 5">CGMCC 1.5337</strain>
    </source>
</reference>
<dbReference type="Gene3D" id="2.40.10.120">
    <property type="match status" value="1"/>
</dbReference>
<dbReference type="PANTHER" id="PTHR43343">
    <property type="entry name" value="PEPTIDASE S12"/>
    <property type="match status" value="1"/>
</dbReference>
<dbReference type="InterPro" id="IPR001940">
    <property type="entry name" value="Peptidase_S1C"/>
</dbReference>
<dbReference type="RefSeq" id="WP_089669797.1">
    <property type="nucleotide sequence ID" value="NZ_FOJA01000001.1"/>
</dbReference>
<gene>
    <name evidence="4" type="ORF">SAMN04487945_2535</name>
</gene>
<dbReference type="Proteomes" id="UP000198518">
    <property type="component" value="Unassembled WGS sequence"/>
</dbReference>
<dbReference type="GO" id="GO:0004252">
    <property type="term" value="F:serine-type endopeptidase activity"/>
    <property type="evidence" value="ECO:0007669"/>
    <property type="project" value="InterPro"/>
</dbReference>
<dbReference type="STRING" id="355548.SAMN04487945_2535"/>
<dbReference type="PRINTS" id="PR00834">
    <property type="entry name" value="PROTEASES2C"/>
</dbReference>
<dbReference type="InterPro" id="IPR036034">
    <property type="entry name" value="PDZ_sf"/>
</dbReference>
<dbReference type="InterPro" id="IPR051201">
    <property type="entry name" value="Chloro_Bact_Ser_Proteases"/>
</dbReference>
<protein>
    <submittedName>
        <fullName evidence="4">Serine protease, S1-C subfamily, contains C-terminal PDZ domain</fullName>
    </submittedName>
</protein>
<dbReference type="AlphaFoldDB" id="A0A1I0QEL1"/>
<dbReference type="SUPFAM" id="SSF50494">
    <property type="entry name" value="Trypsin-like serine proteases"/>
    <property type="match status" value="1"/>
</dbReference>
<name>A0A1I0QEL1_9EURY</name>
<dbReference type="InterPro" id="IPR009003">
    <property type="entry name" value="Peptidase_S1_PA"/>
</dbReference>